<comment type="caution">
    <text evidence="8">The sequence shown here is derived from an EMBL/GenBank/DDBJ whole genome shotgun (WGS) entry which is preliminary data.</text>
</comment>
<dbReference type="SUPFAM" id="SSF46689">
    <property type="entry name" value="Homeodomain-like"/>
    <property type="match status" value="1"/>
</dbReference>
<feature type="domain" description="HTH araC/xylS-type" evidence="7">
    <location>
        <begin position="160"/>
        <end position="257"/>
    </location>
</feature>
<dbReference type="Proteomes" id="UP000294947">
    <property type="component" value="Unassembled WGS sequence"/>
</dbReference>
<evidence type="ECO:0000256" key="1">
    <source>
        <dbReference type="ARBA" id="ARBA00022491"/>
    </source>
</evidence>
<dbReference type="InterPro" id="IPR014710">
    <property type="entry name" value="RmlC-like_jellyroll"/>
</dbReference>
<dbReference type="InterPro" id="IPR003313">
    <property type="entry name" value="AraC-bd"/>
</dbReference>
<dbReference type="RefSeq" id="WP_132490988.1">
    <property type="nucleotide sequence ID" value="NZ_SMKW01000049.1"/>
</dbReference>
<keyword evidence="2" id="KW-0805">Transcription regulation</keyword>
<gene>
    <name evidence="8" type="ORF">E1288_30015</name>
</gene>
<evidence type="ECO:0000259" key="7">
    <source>
        <dbReference type="PROSITE" id="PS01124"/>
    </source>
</evidence>
<dbReference type="AlphaFoldDB" id="A0A4R4YCQ9"/>
<dbReference type="InterPro" id="IPR009057">
    <property type="entry name" value="Homeodomain-like_sf"/>
</dbReference>
<evidence type="ECO:0000313" key="8">
    <source>
        <dbReference type="EMBL" id="TDD42316.1"/>
    </source>
</evidence>
<keyword evidence="1" id="KW-0678">Repressor</keyword>
<protein>
    <recommendedName>
        <fullName evidence="5">HTH-type transcriptional regulator RipA</fullName>
    </recommendedName>
    <alternativeName>
        <fullName evidence="6">Repressor of iron proteins A</fullName>
    </alternativeName>
</protein>
<dbReference type="Gene3D" id="1.10.10.60">
    <property type="entry name" value="Homeodomain-like"/>
    <property type="match status" value="1"/>
</dbReference>
<dbReference type="FunFam" id="1.10.10.60:FF:000132">
    <property type="entry name" value="AraC family transcriptional regulator"/>
    <property type="match status" value="1"/>
</dbReference>
<dbReference type="SUPFAM" id="SSF51182">
    <property type="entry name" value="RmlC-like cupins"/>
    <property type="match status" value="1"/>
</dbReference>
<keyword evidence="9" id="KW-1185">Reference proteome</keyword>
<dbReference type="PANTHER" id="PTHR11019">
    <property type="entry name" value="HTH-TYPE TRANSCRIPTIONAL REGULATOR NIMR"/>
    <property type="match status" value="1"/>
</dbReference>
<evidence type="ECO:0000256" key="2">
    <source>
        <dbReference type="ARBA" id="ARBA00023015"/>
    </source>
</evidence>
<evidence type="ECO:0000256" key="6">
    <source>
        <dbReference type="ARBA" id="ARBA00079449"/>
    </source>
</evidence>
<name>A0A4R4YCQ9_9PSEU</name>
<dbReference type="Pfam" id="PF12833">
    <property type="entry name" value="HTH_18"/>
    <property type="match status" value="1"/>
</dbReference>
<organism evidence="8 9">
    <name type="scientific">Saccharopolyspora elongata</name>
    <dbReference type="NCBI Taxonomy" id="2530387"/>
    <lineage>
        <taxon>Bacteria</taxon>
        <taxon>Bacillati</taxon>
        <taxon>Actinomycetota</taxon>
        <taxon>Actinomycetes</taxon>
        <taxon>Pseudonocardiales</taxon>
        <taxon>Pseudonocardiaceae</taxon>
        <taxon>Saccharopolyspora</taxon>
    </lineage>
</organism>
<evidence type="ECO:0000313" key="9">
    <source>
        <dbReference type="Proteomes" id="UP000294947"/>
    </source>
</evidence>
<accession>A0A4R4YCQ9</accession>
<dbReference type="Gene3D" id="2.60.120.10">
    <property type="entry name" value="Jelly Rolls"/>
    <property type="match status" value="1"/>
</dbReference>
<dbReference type="GO" id="GO:0043565">
    <property type="term" value="F:sequence-specific DNA binding"/>
    <property type="evidence" value="ECO:0007669"/>
    <property type="project" value="InterPro"/>
</dbReference>
<dbReference type="Pfam" id="PF02311">
    <property type="entry name" value="AraC_binding"/>
    <property type="match status" value="1"/>
</dbReference>
<dbReference type="SMART" id="SM00342">
    <property type="entry name" value="HTH_ARAC"/>
    <property type="match status" value="1"/>
</dbReference>
<reference evidence="8 9" key="1">
    <citation type="submission" date="2019-03" db="EMBL/GenBank/DDBJ databases">
        <title>Draft genome sequences of novel Actinobacteria.</title>
        <authorList>
            <person name="Sahin N."/>
            <person name="Ay H."/>
            <person name="Saygin H."/>
        </authorList>
    </citation>
    <scope>NUCLEOTIDE SEQUENCE [LARGE SCALE GENOMIC DNA]</scope>
    <source>
        <strain evidence="8 9">7K502</strain>
    </source>
</reference>
<dbReference type="GO" id="GO:0003700">
    <property type="term" value="F:DNA-binding transcription factor activity"/>
    <property type="evidence" value="ECO:0007669"/>
    <property type="project" value="InterPro"/>
</dbReference>
<dbReference type="InterPro" id="IPR011051">
    <property type="entry name" value="RmlC_Cupin_sf"/>
</dbReference>
<dbReference type="PROSITE" id="PS01124">
    <property type="entry name" value="HTH_ARAC_FAMILY_2"/>
    <property type="match status" value="1"/>
</dbReference>
<evidence type="ECO:0000256" key="5">
    <source>
        <dbReference type="ARBA" id="ARBA00074140"/>
    </source>
</evidence>
<proteinExistence type="predicted"/>
<dbReference type="CDD" id="cd06124">
    <property type="entry name" value="cupin_NimR-like_N"/>
    <property type="match status" value="1"/>
</dbReference>
<keyword evidence="4" id="KW-0804">Transcription</keyword>
<keyword evidence="3" id="KW-0238">DNA-binding</keyword>
<dbReference type="PANTHER" id="PTHR11019:SF159">
    <property type="entry name" value="TRANSCRIPTIONAL REGULATOR-RELATED"/>
    <property type="match status" value="1"/>
</dbReference>
<dbReference type="InterPro" id="IPR018060">
    <property type="entry name" value="HTH_AraC"/>
</dbReference>
<dbReference type="OrthoDB" id="2039152at2"/>
<evidence type="ECO:0000256" key="3">
    <source>
        <dbReference type="ARBA" id="ARBA00023125"/>
    </source>
</evidence>
<evidence type="ECO:0000256" key="4">
    <source>
        <dbReference type="ARBA" id="ARBA00023163"/>
    </source>
</evidence>
<sequence>MYGKSEDREDYQDTPRAVAAMARDLPDRHYIPTHSHRRGQLVYGTGGTITVTTPEGTWVVPPQRAVWVPPRVPHAMRTSGHVPMRTLYIDTRAHPSLPVSCTVMTVSPLLRELVSAAARIPVDYDESGRDGKLMSLLIHELVPADVIPLHLPVPKSDVLERLCARIIDEPGLNWTLGEWAAWAHLSERTLARRFQDEFGCSFARWRQQARLLAAVQMLGEGKTIATVAGTLGYESPSAFTAMFRKALGKPPTQYFEES</sequence>
<dbReference type="EMBL" id="SMKW01000049">
    <property type="protein sequence ID" value="TDD42316.1"/>
    <property type="molecule type" value="Genomic_DNA"/>
</dbReference>